<sequence>MKRALVIGASQSLGSHLATRLASNGWQVVGTGRRPASEVPGSEGFAYERLDLSDPEEAHRFLEGAGSDAYDLVVHNAVTYGAIPGKPPALDELEAMFRVNALVPYRLLHGVLAAQPTDRFCSCVVVNSDSIYHATKQSAPYAATKAALRVLTTSLADTFRSAQVSVATLLLGPLPDPRKLADFQRVAERHDVPVEDVKRAFLRKANPFYVIDDLIGFDACYRSVEYLAGLGPAGNGMVCRLDGGSAGSLI</sequence>
<reference evidence="3 6" key="1">
    <citation type="submission" date="2013-05" db="EMBL/GenBank/DDBJ databases">
        <title>Genome Sequence of Streptomyces fradiae.</title>
        <authorList>
            <person name="Kirby R."/>
        </authorList>
    </citation>
    <scope>NUCLEOTIDE SEQUENCE [LARGE SCALE GENOMIC DNA]</scope>
    <source>
        <strain evidence="3 6">ATCC 10745</strain>
    </source>
</reference>
<dbReference type="GeneID" id="91401462"/>
<evidence type="ECO:0000256" key="2">
    <source>
        <dbReference type="ARBA" id="ARBA00023002"/>
    </source>
</evidence>
<reference evidence="4 5" key="2">
    <citation type="submission" date="2016-09" db="EMBL/GenBank/DDBJ databases">
        <title>Streptomyces fradiae DSM40063, a candidate organism with high potential of specific P450 cytochromes.</title>
        <authorList>
            <person name="Grumaz C."/>
            <person name="Vainshtein Y."/>
            <person name="Kirstahler P."/>
            <person name="Sohn K."/>
        </authorList>
    </citation>
    <scope>NUCLEOTIDE SEQUENCE [LARGE SCALE GENOMIC DNA]</scope>
    <source>
        <strain evidence="4 5">DSM 40063</strain>
    </source>
</reference>
<dbReference type="InterPro" id="IPR002347">
    <property type="entry name" value="SDR_fam"/>
</dbReference>
<dbReference type="CDD" id="cd05233">
    <property type="entry name" value="SDR_c"/>
    <property type="match status" value="1"/>
</dbReference>
<dbReference type="AlphaFoldDB" id="A0A1Y2NV34"/>
<dbReference type="SUPFAM" id="SSF51735">
    <property type="entry name" value="NAD(P)-binding Rossmann-fold domains"/>
    <property type="match status" value="1"/>
</dbReference>
<dbReference type="PANTHER" id="PTHR43639:SF1">
    <property type="entry name" value="SHORT-CHAIN DEHYDROGENASE_REDUCTASE FAMILY PROTEIN"/>
    <property type="match status" value="1"/>
</dbReference>
<dbReference type="EC" id="1.1.1.100" evidence="4"/>
<gene>
    <name evidence="4" type="primary">fabG_7</name>
    <name evidence="4" type="ORF">BG846_03182</name>
    <name evidence="3" type="ORF">K701_26505</name>
</gene>
<evidence type="ECO:0000313" key="5">
    <source>
        <dbReference type="Proteomes" id="UP000194318"/>
    </source>
</evidence>
<dbReference type="PROSITE" id="PS00061">
    <property type="entry name" value="ADH_SHORT"/>
    <property type="match status" value="1"/>
</dbReference>
<keyword evidence="2 4" id="KW-0560">Oxidoreductase</keyword>
<proteinExistence type="inferred from homology"/>
<dbReference type="PANTHER" id="PTHR43639">
    <property type="entry name" value="OXIDOREDUCTASE, SHORT-CHAIN DEHYDROGENASE/REDUCTASE FAMILY (AFU_ORTHOLOGUE AFUA_5G02870)"/>
    <property type="match status" value="1"/>
</dbReference>
<accession>A0A1Y2NV34</accession>
<dbReference type="EMBL" id="MIFZ01000245">
    <property type="protein sequence ID" value="OSY51200.1"/>
    <property type="molecule type" value="Genomic_DNA"/>
</dbReference>
<keyword evidence="6" id="KW-1185">Reference proteome</keyword>
<evidence type="ECO:0000256" key="1">
    <source>
        <dbReference type="ARBA" id="ARBA00006484"/>
    </source>
</evidence>
<organism evidence="4 5">
    <name type="scientific">Streptomyces fradiae ATCC 10745 = DSM 40063</name>
    <dbReference type="NCBI Taxonomy" id="1319510"/>
    <lineage>
        <taxon>Bacteria</taxon>
        <taxon>Bacillati</taxon>
        <taxon>Actinomycetota</taxon>
        <taxon>Actinomycetes</taxon>
        <taxon>Kitasatosporales</taxon>
        <taxon>Streptomycetaceae</taxon>
        <taxon>Streptomyces</taxon>
    </lineage>
</organism>
<evidence type="ECO:0000313" key="3">
    <source>
        <dbReference type="EMBL" id="KAF0646852.1"/>
    </source>
</evidence>
<dbReference type="EMBL" id="ASYR01000045">
    <property type="protein sequence ID" value="KAF0646852.1"/>
    <property type="molecule type" value="Genomic_DNA"/>
</dbReference>
<dbReference type="PRINTS" id="PR00081">
    <property type="entry name" value="GDHRDH"/>
</dbReference>
<dbReference type="Gene3D" id="3.40.50.720">
    <property type="entry name" value="NAD(P)-binding Rossmann-like Domain"/>
    <property type="match status" value="1"/>
</dbReference>
<evidence type="ECO:0000313" key="6">
    <source>
        <dbReference type="Proteomes" id="UP000731519"/>
    </source>
</evidence>
<dbReference type="InterPro" id="IPR036291">
    <property type="entry name" value="NAD(P)-bd_dom_sf"/>
</dbReference>
<evidence type="ECO:0000313" key="4">
    <source>
        <dbReference type="EMBL" id="OSY51200.1"/>
    </source>
</evidence>
<dbReference type="Proteomes" id="UP000194318">
    <property type="component" value="Unassembled WGS sequence"/>
</dbReference>
<dbReference type="InterPro" id="IPR020904">
    <property type="entry name" value="Sc_DH/Rdtase_CS"/>
</dbReference>
<comment type="similarity">
    <text evidence="1">Belongs to the short-chain dehydrogenases/reductases (SDR) family.</text>
</comment>
<comment type="caution">
    <text evidence="4">The sequence shown here is derived from an EMBL/GenBank/DDBJ whole genome shotgun (WGS) entry which is preliminary data.</text>
</comment>
<dbReference type="RefSeq" id="WP_031127980.1">
    <property type="nucleotide sequence ID" value="NZ_ASYR01000045.1"/>
</dbReference>
<dbReference type="GO" id="GO:0004316">
    <property type="term" value="F:3-oxoacyl-[acyl-carrier-protein] reductase (NADPH) activity"/>
    <property type="evidence" value="ECO:0007669"/>
    <property type="project" value="UniProtKB-EC"/>
</dbReference>
<dbReference type="Pfam" id="PF00106">
    <property type="entry name" value="adh_short"/>
    <property type="match status" value="1"/>
</dbReference>
<protein>
    <submittedName>
        <fullName evidence="4">3-oxoacyl-[acyl-carrier-protein] reductase FabG</fullName>
        <ecNumber evidence="4">1.1.1.100</ecNumber>
    </submittedName>
</protein>
<name>A0A1Y2NV34_STRFR</name>
<dbReference type="Proteomes" id="UP000731519">
    <property type="component" value="Unassembled WGS sequence"/>
</dbReference>